<dbReference type="Pfam" id="PF07507">
    <property type="entry name" value="WavE"/>
    <property type="match status" value="1"/>
</dbReference>
<gene>
    <name evidence="1" type="ORF">K6Y31_04160</name>
</gene>
<evidence type="ECO:0000313" key="1">
    <source>
        <dbReference type="EMBL" id="MCE2594008.1"/>
    </source>
</evidence>
<keyword evidence="2" id="KW-1185">Reference proteome</keyword>
<proteinExistence type="predicted"/>
<protein>
    <submittedName>
        <fullName evidence="1">WavE lipopolysaccharide synthesis family protein</fullName>
    </submittedName>
</protein>
<dbReference type="RefSeq" id="WP_233051588.1">
    <property type="nucleotide sequence ID" value="NZ_JAIMJA010000003.1"/>
</dbReference>
<sequence length="307" mass="35428">MSQFEHISVVVQGPVQNTPDRTHHEEGITQRCLSSIRTFLPGARIILSTWHQQDLTGLEYDELVLSDDPGQNKDGFCPVNYYRQITSTKAGLAHVTTPYAVKLRSDNFLNGNEFVALQQQYTAHDPADKLFAEKVVINANLFRKNSHGRDVIMSPSDFFYYGRTEDLNKIWQQPNFLDQPFAEALLTKTQQSQAKYALEAEQTYCQIWLRSLTERAPLMGHRFDHSSEDLAFWQRFLASNIIICEPENMGLGLRKISKRAFKRANEFSHLDWLVLYKQYCDPTISTPFSFEQIRLSAVRLIKSCRPK</sequence>
<dbReference type="InterPro" id="IPR011122">
    <property type="entry name" value="WavE"/>
</dbReference>
<dbReference type="Proteomes" id="UP001201273">
    <property type="component" value="Unassembled WGS sequence"/>
</dbReference>
<reference evidence="1 2" key="1">
    <citation type="journal article" date="2022" name="Environ. Microbiol. Rep.">
        <title>Eco-phylogenetic analyses reveal divergent evolution of vitamin B12 metabolism in the marine bacterial family 'Psychromonadaceae'.</title>
        <authorList>
            <person name="Jin X."/>
            <person name="Yang Y."/>
            <person name="Cao H."/>
            <person name="Gao B."/>
            <person name="Zhao Z."/>
        </authorList>
    </citation>
    <scope>NUCLEOTIDE SEQUENCE [LARGE SCALE GENOMIC DNA]</scope>
    <source>
        <strain evidence="1 2">MKS20</strain>
    </source>
</reference>
<dbReference type="EMBL" id="JAIMJA010000003">
    <property type="protein sequence ID" value="MCE2594008.1"/>
    <property type="molecule type" value="Genomic_DNA"/>
</dbReference>
<organism evidence="1 2">
    <name type="scientific">Motilimonas cestriensis</name>
    <dbReference type="NCBI Taxonomy" id="2742685"/>
    <lineage>
        <taxon>Bacteria</taxon>
        <taxon>Pseudomonadati</taxon>
        <taxon>Pseudomonadota</taxon>
        <taxon>Gammaproteobacteria</taxon>
        <taxon>Alteromonadales</taxon>
        <taxon>Alteromonadales genera incertae sedis</taxon>
        <taxon>Motilimonas</taxon>
    </lineage>
</organism>
<comment type="caution">
    <text evidence="1">The sequence shown here is derived from an EMBL/GenBank/DDBJ whole genome shotgun (WGS) entry which is preliminary data.</text>
</comment>
<evidence type="ECO:0000313" key="2">
    <source>
        <dbReference type="Proteomes" id="UP001201273"/>
    </source>
</evidence>
<name>A0ABS8W716_9GAMM</name>
<accession>A0ABS8W716</accession>